<dbReference type="InterPro" id="IPR001086">
    <property type="entry name" value="Preph_deHydtase"/>
</dbReference>
<evidence type="ECO:0000259" key="11">
    <source>
        <dbReference type="PROSITE" id="PS51671"/>
    </source>
</evidence>
<dbReference type="PANTHER" id="PTHR21363">
    <property type="entry name" value="PREPHENATE DEHYDROGENASE"/>
    <property type="match status" value="1"/>
</dbReference>
<keyword evidence="7" id="KW-0028">Amino-acid biosynthesis</keyword>
<dbReference type="AlphaFoldDB" id="A0A2L1GNV8"/>
<feature type="domain" description="ACT" evidence="11">
    <location>
        <begin position="193"/>
        <end position="267"/>
    </location>
</feature>
<keyword evidence="7" id="KW-0057">Aromatic amino acid biosynthesis</keyword>
<dbReference type="PROSITE" id="PS51671">
    <property type="entry name" value="ACT"/>
    <property type="match status" value="1"/>
</dbReference>
<dbReference type="InterPro" id="IPR003099">
    <property type="entry name" value="Prephen_DH"/>
</dbReference>
<dbReference type="Proteomes" id="UP000239867">
    <property type="component" value="Chromosome"/>
</dbReference>
<dbReference type="InterPro" id="IPR045865">
    <property type="entry name" value="ACT-like_dom_sf"/>
</dbReference>
<dbReference type="OrthoDB" id="9802281at2"/>
<evidence type="ECO:0000313" key="12">
    <source>
        <dbReference type="EMBL" id="AVD71307.1"/>
    </source>
</evidence>
<comment type="pathway">
    <text evidence="1">Amino-acid biosynthesis; L-tyrosine biosynthesis; (4-hydroxyphenyl)pyruvate from prephenate (NAD(+) route): step 1/1.</text>
</comment>
<dbReference type="Gene3D" id="3.40.190.10">
    <property type="entry name" value="Periplasmic binding protein-like II"/>
    <property type="match status" value="2"/>
</dbReference>
<dbReference type="InterPro" id="IPR036291">
    <property type="entry name" value="NAD(P)-bd_dom_sf"/>
</dbReference>
<evidence type="ECO:0000259" key="10">
    <source>
        <dbReference type="PROSITE" id="PS51176"/>
    </source>
</evidence>
<dbReference type="Gene3D" id="3.40.50.720">
    <property type="entry name" value="NAD(P)-binding Rossmann-like Domain"/>
    <property type="match status" value="1"/>
</dbReference>
<accession>A0A2L1GNV8</accession>
<dbReference type="SUPFAM" id="SSF55021">
    <property type="entry name" value="ACT-like"/>
    <property type="match status" value="1"/>
</dbReference>
<reference evidence="12" key="1">
    <citation type="submission" date="2017-05" db="EMBL/GenBank/DDBJ databases">
        <authorList>
            <person name="Song R."/>
            <person name="Chenine A.L."/>
            <person name="Ruprecht R.M."/>
        </authorList>
    </citation>
    <scope>NUCLEOTIDE SEQUENCE</scope>
    <source>
        <strain evidence="12">ORNL</strain>
    </source>
</reference>
<dbReference type="Pfam" id="PF20463">
    <property type="entry name" value="PDH_C"/>
    <property type="match status" value="1"/>
</dbReference>
<feature type="domain" description="Prephenate/arogenate dehydrogenase" evidence="10">
    <location>
        <begin position="283"/>
        <end position="548"/>
    </location>
</feature>
<dbReference type="InterPro" id="IPR028939">
    <property type="entry name" value="P5C_Rdtase_cat_N"/>
</dbReference>
<dbReference type="PROSITE" id="PS51171">
    <property type="entry name" value="PREPHENATE_DEHYDR_3"/>
    <property type="match status" value="1"/>
</dbReference>
<dbReference type="GO" id="GO:0004664">
    <property type="term" value="F:prephenate dehydratase activity"/>
    <property type="evidence" value="ECO:0007669"/>
    <property type="project" value="InterPro"/>
</dbReference>
<evidence type="ECO:0000256" key="5">
    <source>
        <dbReference type="ARBA" id="ARBA00023002"/>
    </source>
</evidence>
<dbReference type="SUPFAM" id="SSF48179">
    <property type="entry name" value="6-phosphogluconate dehydrogenase C-terminal domain-like"/>
    <property type="match status" value="1"/>
</dbReference>
<evidence type="ECO:0000256" key="6">
    <source>
        <dbReference type="ARBA" id="ARBA00023027"/>
    </source>
</evidence>
<gene>
    <name evidence="12" type="ORF">CAY53_07335</name>
</gene>
<keyword evidence="13" id="KW-1185">Reference proteome</keyword>
<protein>
    <recommendedName>
        <fullName evidence="3">Prephenate dehydrogenase</fullName>
        <ecNumber evidence="2">1.3.1.12</ecNumber>
    </recommendedName>
</protein>
<evidence type="ECO:0000256" key="1">
    <source>
        <dbReference type="ARBA" id="ARBA00005067"/>
    </source>
</evidence>
<dbReference type="EC" id="1.3.1.12" evidence="2"/>
<keyword evidence="6" id="KW-0520">NAD</keyword>
<sequence length="560" mass="61722">MSSLALVGTEASLAWQAARKFLATADIRTCPDMASLLAIFASGAVDFALFPVYNTREGEQKQQFRFFDRITQGYWVDNVVLYSQISLGVFDPSQPPAELRSVLGTRDALSQSEEYLESHLPHATVITVADVQTALATFGREARQSVAVLDSEERLRGMGLHVLEREIAPYNRTRFAVVGRTLAAPSGYDATVFTTEPLADRVGVLVDILGEFSRRGISIQDLRTENDVKTQKLRIYLEVEGHIQDPGIAAAVEYIENRVIQQKGAMRLLGSFPRVDMRTKHIRTIGFIGTGAMSRWFAERLRGEGYEVLLSGRQTELRPEEMIARADVVIVCVPISVTRATVSRYAPLLDSGKALILLAGESEENLRAALAGTRADVEVMLVHNLWGPRAATMRDKNAIVVRTAKSGILCSEFESFLYKHGAGIFHDTPRRHDLLMGIGQRLPTIISVALAMSLHDNRIAGEDIASHCTLTSLYPILAMARVHSQNPRTYAEIMATAGDSSKIARDFVKNLNKVIALADASAIPALIDQINANTHTFDGHFLETCMQQARAIDDVLSRML</sequence>
<evidence type="ECO:0000313" key="13">
    <source>
        <dbReference type="Proteomes" id="UP000239867"/>
    </source>
</evidence>
<name>A0A2L1GNV8_9BACT</name>
<evidence type="ECO:0000256" key="7">
    <source>
        <dbReference type="ARBA" id="ARBA00023141"/>
    </source>
</evidence>
<evidence type="ECO:0000256" key="4">
    <source>
        <dbReference type="ARBA" id="ARBA00022498"/>
    </source>
</evidence>
<dbReference type="GO" id="GO:0006571">
    <property type="term" value="P:tyrosine biosynthetic process"/>
    <property type="evidence" value="ECO:0007669"/>
    <property type="project" value="UniProtKB-UniPathway"/>
</dbReference>
<evidence type="ECO:0000259" key="9">
    <source>
        <dbReference type="PROSITE" id="PS51171"/>
    </source>
</evidence>
<dbReference type="GO" id="GO:0004665">
    <property type="term" value="F:prephenate dehydrogenase (NADP+) activity"/>
    <property type="evidence" value="ECO:0007669"/>
    <property type="project" value="InterPro"/>
</dbReference>
<keyword evidence="5" id="KW-0560">Oxidoreductase</keyword>
<dbReference type="SUPFAM" id="SSF51735">
    <property type="entry name" value="NAD(P)-binding Rossmann-fold domains"/>
    <property type="match status" value="1"/>
</dbReference>
<evidence type="ECO:0000256" key="2">
    <source>
        <dbReference type="ARBA" id="ARBA00012068"/>
    </source>
</evidence>
<evidence type="ECO:0000256" key="3">
    <source>
        <dbReference type="ARBA" id="ARBA00016891"/>
    </source>
</evidence>
<dbReference type="EMBL" id="CP021255">
    <property type="protein sequence ID" value="AVD71307.1"/>
    <property type="molecule type" value="Genomic_DNA"/>
</dbReference>
<dbReference type="PANTHER" id="PTHR21363:SF0">
    <property type="entry name" value="PREPHENATE DEHYDROGENASE [NADP(+)]"/>
    <property type="match status" value="1"/>
</dbReference>
<feature type="domain" description="Prephenate dehydratase" evidence="9">
    <location>
        <begin position="3"/>
        <end position="180"/>
    </location>
</feature>
<dbReference type="Gene3D" id="1.10.3660.10">
    <property type="entry name" value="6-phosphogluconate dehydrogenase C-terminal like domain"/>
    <property type="match status" value="1"/>
</dbReference>
<dbReference type="GO" id="GO:0009094">
    <property type="term" value="P:L-phenylalanine biosynthetic process"/>
    <property type="evidence" value="ECO:0007669"/>
    <property type="project" value="UniProtKB-UniPathway"/>
</dbReference>
<evidence type="ECO:0000256" key="8">
    <source>
        <dbReference type="ARBA" id="ARBA00049260"/>
    </source>
</evidence>
<organism evidence="12 13">
    <name type="scientific">Desulfobulbus oralis</name>
    <dbReference type="NCBI Taxonomy" id="1986146"/>
    <lineage>
        <taxon>Bacteria</taxon>
        <taxon>Pseudomonadati</taxon>
        <taxon>Thermodesulfobacteriota</taxon>
        <taxon>Desulfobulbia</taxon>
        <taxon>Desulfobulbales</taxon>
        <taxon>Desulfobulbaceae</taxon>
        <taxon>Desulfobulbus</taxon>
    </lineage>
</organism>
<keyword evidence="4" id="KW-0827">Tyrosine biosynthesis</keyword>
<dbReference type="UniPathway" id="UPA00122">
    <property type="reaction ID" value="UER00961"/>
</dbReference>
<comment type="catalytic activity">
    <reaction evidence="8">
        <text>prephenate + NAD(+) = 3-(4-hydroxyphenyl)pyruvate + CO2 + NADH</text>
        <dbReference type="Rhea" id="RHEA:13869"/>
        <dbReference type="ChEBI" id="CHEBI:16526"/>
        <dbReference type="ChEBI" id="CHEBI:29934"/>
        <dbReference type="ChEBI" id="CHEBI:36242"/>
        <dbReference type="ChEBI" id="CHEBI:57540"/>
        <dbReference type="ChEBI" id="CHEBI:57945"/>
        <dbReference type="EC" id="1.3.1.12"/>
    </reaction>
</comment>
<proteinExistence type="predicted"/>
<reference evidence="12" key="2">
    <citation type="journal article" date="2018" name="MBio">
        <title>Insights into the evolution of host association through the isolation and characterization of a novel human periodontal pathobiont, Desulfobulbus oralis.</title>
        <authorList>
            <person name="Cross K.L."/>
            <person name="Chirania P."/>
            <person name="Xiong W."/>
            <person name="Beall C.J."/>
            <person name="Elkins J.G."/>
            <person name="Giannone R.J."/>
            <person name="Griffen A.L."/>
            <person name="Guss A.M."/>
            <person name="Hettich R.L."/>
            <person name="Joshi S.S."/>
            <person name="Mokrzan E.M."/>
            <person name="Martin R.K."/>
            <person name="Zhulin I.B."/>
            <person name="Leys E.J."/>
            <person name="Podar M."/>
        </authorList>
    </citation>
    <scope>NUCLEOTIDE SEQUENCE [LARGE SCALE GENOMIC DNA]</scope>
    <source>
        <strain evidence="12">ORNL</strain>
    </source>
</reference>
<dbReference type="InterPro" id="IPR050812">
    <property type="entry name" value="Preph/Arog_dehydrog"/>
</dbReference>
<dbReference type="Gene3D" id="3.30.70.260">
    <property type="match status" value="1"/>
</dbReference>
<dbReference type="Pfam" id="PF03807">
    <property type="entry name" value="F420_oxidored"/>
    <property type="match status" value="1"/>
</dbReference>
<dbReference type="InterPro" id="IPR046825">
    <property type="entry name" value="PDH_C"/>
</dbReference>
<dbReference type="RefSeq" id="WP_104936574.1">
    <property type="nucleotide sequence ID" value="NZ_CP021255.1"/>
</dbReference>
<dbReference type="UniPathway" id="UPA00121">
    <property type="reaction ID" value="UER00345"/>
</dbReference>
<dbReference type="SUPFAM" id="SSF53850">
    <property type="entry name" value="Periplasmic binding protein-like II"/>
    <property type="match status" value="1"/>
</dbReference>
<dbReference type="InterPro" id="IPR002912">
    <property type="entry name" value="ACT_dom"/>
</dbReference>
<dbReference type="GO" id="GO:0070403">
    <property type="term" value="F:NAD+ binding"/>
    <property type="evidence" value="ECO:0007669"/>
    <property type="project" value="TreeGrafter"/>
</dbReference>
<dbReference type="KEGG" id="deo:CAY53_07335"/>
<dbReference type="Pfam" id="PF00800">
    <property type="entry name" value="PDT"/>
    <property type="match status" value="1"/>
</dbReference>
<dbReference type="PROSITE" id="PS51176">
    <property type="entry name" value="PDH_ADH"/>
    <property type="match status" value="1"/>
</dbReference>
<dbReference type="GO" id="GO:0008977">
    <property type="term" value="F:prephenate dehydrogenase (NAD+) activity"/>
    <property type="evidence" value="ECO:0007669"/>
    <property type="project" value="UniProtKB-EC"/>
</dbReference>
<dbReference type="InterPro" id="IPR008927">
    <property type="entry name" value="6-PGluconate_DH-like_C_sf"/>
</dbReference>